<feature type="transmembrane region" description="Helical" evidence="6">
    <location>
        <begin position="131"/>
        <end position="151"/>
    </location>
</feature>
<evidence type="ECO:0000313" key="8">
    <source>
        <dbReference type="EMBL" id="KAK1923333.1"/>
    </source>
</evidence>
<dbReference type="GO" id="GO:0016020">
    <property type="term" value="C:membrane"/>
    <property type="evidence" value="ECO:0007669"/>
    <property type="project" value="UniProtKB-SubCell"/>
</dbReference>
<evidence type="ECO:0000256" key="1">
    <source>
        <dbReference type="ARBA" id="ARBA00004141"/>
    </source>
</evidence>
<keyword evidence="2" id="KW-0813">Transport</keyword>
<evidence type="ECO:0000256" key="4">
    <source>
        <dbReference type="ARBA" id="ARBA00022989"/>
    </source>
</evidence>
<dbReference type="EMBL" id="JAODAN010000006">
    <property type="protein sequence ID" value="KAK1923333.1"/>
    <property type="molecule type" value="Genomic_DNA"/>
</dbReference>
<dbReference type="InterPro" id="IPR011701">
    <property type="entry name" value="MFS"/>
</dbReference>
<organism evidence="8 9">
    <name type="scientific">Papiliotrema laurentii</name>
    <name type="common">Cryptococcus laurentii</name>
    <dbReference type="NCBI Taxonomy" id="5418"/>
    <lineage>
        <taxon>Eukaryota</taxon>
        <taxon>Fungi</taxon>
        <taxon>Dikarya</taxon>
        <taxon>Basidiomycota</taxon>
        <taxon>Agaricomycotina</taxon>
        <taxon>Tremellomycetes</taxon>
        <taxon>Tremellales</taxon>
        <taxon>Rhynchogastremaceae</taxon>
        <taxon>Papiliotrema</taxon>
    </lineage>
</organism>
<keyword evidence="9" id="KW-1185">Reference proteome</keyword>
<dbReference type="Proteomes" id="UP001182556">
    <property type="component" value="Unassembled WGS sequence"/>
</dbReference>
<comment type="caution">
    <text evidence="8">The sequence shown here is derived from an EMBL/GenBank/DDBJ whole genome shotgun (WGS) entry which is preliminary data.</text>
</comment>
<feature type="non-terminal residue" evidence="8">
    <location>
        <position position="1"/>
    </location>
</feature>
<evidence type="ECO:0000259" key="7">
    <source>
        <dbReference type="PROSITE" id="PS50850"/>
    </source>
</evidence>
<dbReference type="AlphaFoldDB" id="A0AAD9CZA5"/>
<gene>
    <name evidence="8" type="ORF">DB88DRAFT_292307</name>
</gene>
<evidence type="ECO:0000256" key="2">
    <source>
        <dbReference type="ARBA" id="ARBA00022448"/>
    </source>
</evidence>
<evidence type="ECO:0000256" key="3">
    <source>
        <dbReference type="ARBA" id="ARBA00022692"/>
    </source>
</evidence>
<protein>
    <submittedName>
        <fullName evidence="8">Major facilitator superfamily domain-containing protein</fullName>
    </submittedName>
</protein>
<dbReference type="FunFam" id="1.20.1250.20:FF:000057">
    <property type="entry name" value="MFS general substrate transporter"/>
    <property type="match status" value="1"/>
</dbReference>
<dbReference type="Pfam" id="PF07690">
    <property type="entry name" value="MFS_1"/>
    <property type="match status" value="1"/>
</dbReference>
<dbReference type="PANTHER" id="PTHR43791">
    <property type="entry name" value="PERMEASE-RELATED"/>
    <property type="match status" value="1"/>
</dbReference>
<reference evidence="8" key="1">
    <citation type="submission" date="2023-02" db="EMBL/GenBank/DDBJ databases">
        <title>Identification and recombinant expression of a fungal hydrolase from Papiliotrema laurentii that hydrolyzes apple cutin and clears colloidal polyester polyurethane.</title>
        <authorList>
            <consortium name="DOE Joint Genome Institute"/>
            <person name="Roman V.A."/>
            <person name="Bojanowski C."/>
            <person name="Crable B.R."/>
            <person name="Wagner D.N."/>
            <person name="Hung C.S."/>
            <person name="Nadeau L.J."/>
            <person name="Schratz L."/>
            <person name="Haridas S."/>
            <person name="Pangilinan J."/>
            <person name="Lipzen A."/>
            <person name="Na H."/>
            <person name="Yan M."/>
            <person name="Ng V."/>
            <person name="Grigoriev I.V."/>
            <person name="Spatafora J.W."/>
            <person name="Barlow D."/>
            <person name="Biffinger J."/>
            <person name="Kelley-Loughnane N."/>
            <person name="Varaljay V.A."/>
            <person name="Crookes-Goodson W.J."/>
        </authorList>
    </citation>
    <scope>NUCLEOTIDE SEQUENCE</scope>
    <source>
        <strain evidence="8">5307AH</strain>
    </source>
</reference>
<dbReference type="PROSITE" id="PS50850">
    <property type="entry name" value="MFS"/>
    <property type="match status" value="1"/>
</dbReference>
<evidence type="ECO:0000313" key="9">
    <source>
        <dbReference type="Proteomes" id="UP001182556"/>
    </source>
</evidence>
<evidence type="ECO:0000256" key="6">
    <source>
        <dbReference type="SAM" id="Phobius"/>
    </source>
</evidence>
<keyword evidence="5 6" id="KW-0472">Membrane</keyword>
<keyword evidence="4 6" id="KW-1133">Transmembrane helix</keyword>
<dbReference type="SUPFAM" id="SSF103473">
    <property type="entry name" value="MFS general substrate transporter"/>
    <property type="match status" value="1"/>
</dbReference>
<comment type="subcellular location">
    <subcellularLocation>
        <location evidence="1">Membrane</location>
        <topology evidence="1">Multi-pass membrane protein</topology>
    </subcellularLocation>
</comment>
<dbReference type="GO" id="GO:0022857">
    <property type="term" value="F:transmembrane transporter activity"/>
    <property type="evidence" value="ECO:0007669"/>
    <property type="project" value="InterPro"/>
</dbReference>
<feature type="transmembrane region" description="Helical" evidence="6">
    <location>
        <begin position="157"/>
        <end position="181"/>
    </location>
</feature>
<dbReference type="Gene3D" id="1.20.1250.20">
    <property type="entry name" value="MFS general substrate transporter like domains"/>
    <property type="match status" value="1"/>
</dbReference>
<evidence type="ECO:0000256" key="5">
    <source>
        <dbReference type="ARBA" id="ARBA00023136"/>
    </source>
</evidence>
<sequence>MSLDPKANTPHLTDDKAAIEHYEELEKPDYTTANDNAAADQFGTNTVYSPEEKKLVRRLDSFIMPIVFCMYFMNKLDQNAIANARLDGFEKDLGLKGNQFNICVSVLYAGYTLIQIPSNMLMSTKRVRPSVWMSGWMIAWAAVSACTAAVHNYHGALAVRLLLGFTEAPFYPGALYLLSLFYTRREIATRVSILYSANIIATAVAGLISAATFATLGGKHG</sequence>
<proteinExistence type="predicted"/>
<feature type="domain" description="Major facilitator superfamily (MFS) profile" evidence="7">
    <location>
        <begin position="63"/>
        <end position="221"/>
    </location>
</feature>
<name>A0AAD9CZA5_PAPLA</name>
<accession>A0AAD9CZA5</accession>
<dbReference type="InterPro" id="IPR036259">
    <property type="entry name" value="MFS_trans_sf"/>
</dbReference>
<keyword evidence="3 6" id="KW-0812">Transmembrane</keyword>
<feature type="transmembrane region" description="Helical" evidence="6">
    <location>
        <begin position="193"/>
        <end position="216"/>
    </location>
</feature>
<dbReference type="InterPro" id="IPR020846">
    <property type="entry name" value="MFS_dom"/>
</dbReference>
<dbReference type="PANTHER" id="PTHR43791:SF62">
    <property type="entry name" value="MAJOR FACILITATOR SUPERFAMILY (MFS) PROFILE DOMAIN-CONTAINING PROTEIN"/>
    <property type="match status" value="1"/>
</dbReference>